<name>A0A6A6U8X3_9PEZI</name>
<evidence type="ECO:0000313" key="2">
    <source>
        <dbReference type="EMBL" id="KAF2668051.1"/>
    </source>
</evidence>
<proteinExistence type="predicted"/>
<feature type="region of interest" description="Disordered" evidence="1">
    <location>
        <begin position="48"/>
        <end position="92"/>
    </location>
</feature>
<protein>
    <submittedName>
        <fullName evidence="2">Uncharacterized protein</fullName>
    </submittedName>
</protein>
<reference evidence="2" key="1">
    <citation type="journal article" date="2020" name="Stud. Mycol.">
        <title>101 Dothideomycetes genomes: a test case for predicting lifestyles and emergence of pathogens.</title>
        <authorList>
            <person name="Haridas S."/>
            <person name="Albert R."/>
            <person name="Binder M."/>
            <person name="Bloem J."/>
            <person name="Labutti K."/>
            <person name="Salamov A."/>
            <person name="Andreopoulos B."/>
            <person name="Baker S."/>
            <person name="Barry K."/>
            <person name="Bills G."/>
            <person name="Bluhm B."/>
            <person name="Cannon C."/>
            <person name="Castanera R."/>
            <person name="Culley D."/>
            <person name="Daum C."/>
            <person name="Ezra D."/>
            <person name="Gonzalez J."/>
            <person name="Henrissat B."/>
            <person name="Kuo A."/>
            <person name="Liang C."/>
            <person name="Lipzen A."/>
            <person name="Lutzoni F."/>
            <person name="Magnuson J."/>
            <person name="Mondo S."/>
            <person name="Nolan M."/>
            <person name="Ohm R."/>
            <person name="Pangilinan J."/>
            <person name="Park H.-J."/>
            <person name="Ramirez L."/>
            <person name="Alfaro M."/>
            <person name="Sun H."/>
            <person name="Tritt A."/>
            <person name="Yoshinaga Y."/>
            <person name="Zwiers L.-H."/>
            <person name="Turgeon B."/>
            <person name="Goodwin S."/>
            <person name="Spatafora J."/>
            <person name="Crous P."/>
            <person name="Grigoriev I."/>
        </authorList>
    </citation>
    <scope>NUCLEOTIDE SEQUENCE</scope>
    <source>
        <strain evidence="2">CBS 115976</strain>
    </source>
</reference>
<dbReference type="EMBL" id="MU004237">
    <property type="protein sequence ID" value="KAF2668051.1"/>
    <property type="molecule type" value="Genomic_DNA"/>
</dbReference>
<dbReference type="AlphaFoldDB" id="A0A6A6U8X3"/>
<organism evidence="2 3">
    <name type="scientific">Microthyrium microscopicum</name>
    <dbReference type="NCBI Taxonomy" id="703497"/>
    <lineage>
        <taxon>Eukaryota</taxon>
        <taxon>Fungi</taxon>
        <taxon>Dikarya</taxon>
        <taxon>Ascomycota</taxon>
        <taxon>Pezizomycotina</taxon>
        <taxon>Dothideomycetes</taxon>
        <taxon>Dothideomycetes incertae sedis</taxon>
        <taxon>Microthyriales</taxon>
        <taxon>Microthyriaceae</taxon>
        <taxon>Microthyrium</taxon>
    </lineage>
</organism>
<keyword evidence="3" id="KW-1185">Reference proteome</keyword>
<sequence>MLGATTEGSQQKQRDLVQVGLLEDERLLEDWRVRCSRGIRTGAPLSQVSGLKELKPEAEWQNRGGSDGGSRGQRLDPGPDETRLDAGKHPVSRQAVKGRLVEGGLRTERIGRRILSRVMRKGNSNEESNQKGIMICRSKTDQTRQAWNQRAARAGEQANKLQVRTSSSDIQEAQMQQCKDADLFLEASLASQVATKGSCSMSVLSFGNNDTGYGELCNSAAATAGRGKKGNTIERLLTRE</sequence>
<gene>
    <name evidence="2" type="ORF">BT63DRAFT_415553</name>
</gene>
<evidence type="ECO:0000313" key="3">
    <source>
        <dbReference type="Proteomes" id="UP000799302"/>
    </source>
</evidence>
<accession>A0A6A6U8X3</accession>
<evidence type="ECO:0000256" key="1">
    <source>
        <dbReference type="SAM" id="MobiDB-lite"/>
    </source>
</evidence>
<dbReference type="Proteomes" id="UP000799302">
    <property type="component" value="Unassembled WGS sequence"/>
</dbReference>